<dbReference type="GO" id="GO:0003899">
    <property type="term" value="F:DNA-directed RNA polymerase activity"/>
    <property type="evidence" value="ECO:0007669"/>
    <property type="project" value="UniProtKB-UniRule"/>
</dbReference>
<evidence type="ECO:0000313" key="2">
    <source>
        <dbReference type="EMBL" id="HGI88287.1"/>
    </source>
</evidence>
<dbReference type="GO" id="GO:0000166">
    <property type="term" value="F:nucleotide binding"/>
    <property type="evidence" value="ECO:0007669"/>
    <property type="project" value="InterPro"/>
</dbReference>
<accession>A0A7C4FIB6</accession>
<dbReference type="InterPro" id="IPR005574">
    <property type="entry name" value="Rpb4/RPC9"/>
</dbReference>
<dbReference type="GO" id="GO:0006352">
    <property type="term" value="P:DNA-templated transcription initiation"/>
    <property type="evidence" value="ECO:0007669"/>
    <property type="project" value="InterPro"/>
</dbReference>
<keyword evidence="1" id="KW-0240">DNA-directed RNA polymerase</keyword>
<comment type="caution">
    <text evidence="2">The sequence shown here is derived from an EMBL/GenBank/DDBJ whole genome shotgun (WGS) entry which is preliminary data.</text>
</comment>
<dbReference type="SUPFAM" id="SSF47819">
    <property type="entry name" value="HRDC-like"/>
    <property type="match status" value="1"/>
</dbReference>
<protein>
    <recommendedName>
        <fullName evidence="1">DNA-directed RNA polymerase subunit Rpo4</fullName>
        <ecNumber evidence="1">2.7.7.6</ecNumber>
    </recommendedName>
    <alternativeName>
        <fullName evidence="1">DNA-directed RNA polymerase subunit F</fullName>
    </alternativeName>
</protein>
<dbReference type="PANTHER" id="PTHR39646">
    <property type="entry name" value="RNA POLYMERASE RPB4"/>
    <property type="match status" value="1"/>
</dbReference>
<keyword evidence="1" id="KW-0963">Cytoplasm</keyword>
<keyword evidence="1" id="KW-0548">Nucleotidyltransferase</keyword>
<comment type="catalytic activity">
    <reaction evidence="1">
        <text>RNA(n) + a ribonucleoside 5'-triphosphate = RNA(n+1) + diphosphate</text>
        <dbReference type="Rhea" id="RHEA:21248"/>
        <dbReference type="Rhea" id="RHEA-COMP:14527"/>
        <dbReference type="Rhea" id="RHEA-COMP:17342"/>
        <dbReference type="ChEBI" id="CHEBI:33019"/>
        <dbReference type="ChEBI" id="CHEBI:61557"/>
        <dbReference type="ChEBI" id="CHEBI:140395"/>
        <dbReference type="EC" id="2.7.7.6"/>
    </reaction>
</comment>
<comment type="function">
    <text evidence="1">DNA-dependent RNA polymerase (RNAP) catalyzes the transcription of DNA into RNA using the four ribonucleoside triphosphates as substrates. This subunit is less well bound than the others.</text>
</comment>
<evidence type="ECO:0000256" key="1">
    <source>
        <dbReference type="HAMAP-Rule" id="MF_00864"/>
    </source>
</evidence>
<dbReference type="HAMAP" id="MF_00864">
    <property type="entry name" value="RNApol_arch_Rpo4"/>
    <property type="match status" value="1"/>
</dbReference>
<dbReference type="Gene3D" id="1.20.1250.40">
    <property type="match status" value="1"/>
</dbReference>
<dbReference type="InterPro" id="IPR038324">
    <property type="entry name" value="Rpb4/RPC9_sf"/>
</dbReference>
<dbReference type="GO" id="GO:0005737">
    <property type="term" value="C:cytoplasm"/>
    <property type="evidence" value="ECO:0007669"/>
    <property type="project" value="UniProtKB-SubCell"/>
</dbReference>
<gene>
    <name evidence="1" type="primary">rpo4</name>
    <name evidence="1" type="synonym">rpoF</name>
    <name evidence="2" type="ORF">ENV14_07895</name>
</gene>
<dbReference type="Pfam" id="PF03874">
    <property type="entry name" value="RNA_pol_Rpb4"/>
    <property type="match status" value="1"/>
</dbReference>
<keyword evidence="1" id="KW-0804">Transcription</keyword>
<dbReference type="InterPro" id="IPR010997">
    <property type="entry name" value="HRDC-like_sf"/>
</dbReference>
<dbReference type="PIRSF" id="PIRSF005053">
    <property type="entry name" value="RNA_pol_F_arch"/>
    <property type="match status" value="1"/>
</dbReference>
<dbReference type="EMBL" id="DTFF01000064">
    <property type="protein sequence ID" value="HGI88287.1"/>
    <property type="molecule type" value="Genomic_DNA"/>
</dbReference>
<dbReference type="AlphaFoldDB" id="A0A7C4FIB6"/>
<dbReference type="EC" id="2.7.7.6" evidence="1"/>
<proteinExistence type="inferred from homology"/>
<comment type="subcellular location">
    <subcellularLocation>
        <location evidence="1">Cytoplasm</location>
    </subcellularLocation>
</comment>
<dbReference type="InterPro" id="IPR010924">
    <property type="entry name" value="Rpo4"/>
</dbReference>
<reference evidence="2" key="1">
    <citation type="journal article" date="2020" name="mSystems">
        <title>Genome- and Community-Level Interaction Insights into Carbon Utilization and Element Cycling Functions of Hydrothermarchaeota in Hydrothermal Sediment.</title>
        <authorList>
            <person name="Zhou Z."/>
            <person name="Liu Y."/>
            <person name="Xu W."/>
            <person name="Pan J."/>
            <person name="Luo Z.H."/>
            <person name="Li M."/>
        </authorList>
    </citation>
    <scope>NUCLEOTIDE SEQUENCE [LARGE SCALE GENOMIC DNA]</scope>
    <source>
        <strain evidence="2">SpSt-732</strain>
    </source>
</reference>
<comment type="similarity">
    <text evidence="1">Belongs to the eukaryotic RPB4 RNA polymerase subunit family.</text>
</comment>
<dbReference type="PANTHER" id="PTHR39646:SF1">
    <property type="entry name" value="DNA-DIRECTED RNA POLYMERASE SUBUNIT RPO4"/>
    <property type="match status" value="1"/>
</dbReference>
<keyword evidence="1" id="KW-0808">Transferase</keyword>
<comment type="subunit">
    <text evidence="1">Part of the RNA polymerase complex. Forms a stalk with Rpo7 that extends from the main structure.</text>
</comment>
<sequence>MAYEVLEFHDIPNAVAKKLLEKYFQKLGGNVSELARAVMEYLDRVVKCDEDVAEELYNELKKYGFKEASISMILNIIPQSIDELKTLLVFEESIPDENVLKGIVEEINRSCSGKKA</sequence>
<name>A0A7C4FIB6_9CREN</name>
<organism evidence="2">
    <name type="scientific">Ignisphaera aggregans</name>
    <dbReference type="NCBI Taxonomy" id="334771"/>
    <lineage>
        <taxon>Archaea</taxon>
        <taxon>Thermoproteota</taxon>
        <taxon>Thermoprotei</taxon>
        <taxon>Desulfurococcales</taxon>
        <taxon>Desulfurococcaceae</taxon>
        <taxon>Ignisphaera</taxon>
    </lineage>
</organism>
<dbReference type="GO" id="GO:0000428">
    <property type="term" value="C:DNA-directed RNA polymerase complex"/>
    <property type="evidence" value="ECO:0007669"/>
    <property type="project" value="UniProtKB-KW"/>
</dbReference>